<dbReference type="InterPro" id="IPR036388">
    <property type="entry name" value="WH-like_DNA-bd_sf"/>
</dbReference>
<sequence length="300" mass="32766">MAQLAQQLVEFPLTQGALVTLVPGVRRLVAHNAGPMTGPGTNCYILGQQSLTVIDPGPVDERLLDAIQSAGRVAQILVTHTHRDHSPAAMALSARTGAPVLGALIDDDGHQDKFCQPHQALEDGLWIDGGESPVQAVHTPGHVGNHYCFWHPESGLMFTGDHVMQGATVVIIPPSGDMGAYIRSVQKLKAFPVRYLAPGHGHLMADVNNYLDRLVTHRLARESKVIDALAACPAPATLEQLTPMAYDDVDESLYPVAAFSLWAHLRKLQEDQRVEEYCEGHWLYDKARWSLVTQDKDSPT</sequence>
<dbReference type="SUPFAM" id="SSF56281">
    <property type="entry name" value="Metallo-hydrolase/oxidoreductase"/>
    <property type="match status" value="1"/>
</dbReference>
<dbReference type="PANTHER" id="PTHR23131:SF0">
    <property type="entry name" value="ENDORIBONUCLEASE LACTB2"/>
    <property type="match status" value="1"/>
</dbReference>
<dbReference type="Gene3D" id="1.10.10.10">
    <property type="entry name" value="Winged helix-like DNA-binding domain superfamily/Winged helix DNA-binding domain"/>
    <property type="match status" value="1"/>
</dbReference>
<feature type="domain" description="Metallo-beta-lactamase" evidence="1">
    <location>
        <begin position="40"/>
        <end position="200"/>
    </location>
</feature>
<organism evidence="2 3">
    <name type="scientific">Simiduia agarivorans (strain DSM 21679 / JCM 13881 / BCRC 17597 / SA1)</name>
    <dbReference type="NCBI Taxonomy" id="1117647"/>
    <lineage>
        <taxon>Bacteria</taxon>
        <taxon>Pseudomonadati</taxon>
        <taxon>Pseudomonadota</taxon>
        <taxon>Gammaproteobacteria</taxon>
        <taxon>Cellvibrionales</taxon>
        <taxon>Cellvibrionaceae</taxon>
        <taxon>Simiduia</taxon>
    </lineage>
</organism>
<evidence type="ECO:0000313" key="3">
    <source>
        <dbReference type="Proteomes" id="UP000000466"/>
    </source>
</evidence>
<dbReference type="EMBL" id="CP003746">
    <property type="protein sequence ID" value="AFV00872.1"/>
    <property type="molecule type" value="Genomic_DNA"/>
</dbReference>
<reference evidence="2 3" key="1">
    <citation type="journal article" date="2013" name="Genome Announc.">
        <title>Complete genome sequence of Simiduia agarivorans SA1(T), a marine bacterium able to degrade a variety of polysaccharides.</title>
        <authorList>
            <person name="Lin S.Y."/>
            <person name="Shieh W.Y."/>
            <person name="Chen J.S."/>
            <person name="Tang S.L."/>
        </authorList>
    </citation>
    <scope>NUCLEOTIDE SEQUENCE [LARGE SCALE GENOMIC DNA]</scope>
    <source>
        <strain evidence="3">DSM 21679 / JCM 13881 / BCRC 17597 / SA1</strain>
    </source>
</reference>
<dbReference type="AlphaFoldDB" id="K4KPB5"/>
<dbReference type="RefSeq" id="WP_015049022.1">
    <property type="nucleotide sequence ID" value="NC_018868.3"/>
</dbReference>
<dbReference type="HOGENOM" id="CLU_048478_2_1_6"/>
<dbReference type="OrthoDB" id="9784009at2"/>
<dbReference type="CDD" id="cd16278">
    <property type="entry name" value="metallo-hydrolase-like_MBL-fold"/>
    <property type="match status" value="1"/>
</dbReference>
<protein>
    <submittedName>
        <fullName evidence="2">Beta-lactamase</fullName>
    </submittedName>
</protein>
<dbReference type="SMART" id="SM00849">
    <property type="entry name" value="Lactamase_B"/>
    <property type="match status" value="1"/>
</dbReference>
<dbReference type="InterPro" id="IPR001279">
    <property type="entry name" value="Metallo-B-lactamas"/>
</dbReference>
<gene>
    <name evidence="2" type="ordered locus">M5M_18715</name>
</gene>
<evidence type="ECO:0000313" key="2">
    <source>
        <dbReference type="EMBL" id="AFV00872.1"/>
    </source>
</evidence>
<name>K4KPB5_SIMAS</name>
<evidence type="ECO:0000259" key="1">
    <source>
        <dbReference type="SMART" id="SM00849"/>
    </source>
</evidence>
<dbReference type="KEGG" id="saga:M5M_18715"/>
<dbReference type="Gene3D" id="3.60.15.10">
    <property type="entry name" value="Ribonuclease Z/Hydroxyacylglutathione hydrolase-like"/>
    <property type="match status" value="1"/>
</dbReference>
<dbReference type="InterPro" id="IPR041516">
    <property type="entry name" value="LACTB2_WH"/>
</dbReference>
<dbReference type="Pfam" id="PF00753">
    <property type="entry name" value="Lactamase_B"/>
    <property type="match status" value="1"/>
</dbReference>
<dbReference type="PANTHER" id="PTHR23131">
    <property type="entry name" value="ENDORIBONUCLEASE LACTB2"/>
    <property type="match status" value="1"/>
</dbReference>
<dbReference type="STRING" id="1117647.M5M_18715"/>
<dbReference type="Proteomes" id="UP000000466">
    <property type="component" value="Chromosome"/>
</dbReference>
<dbReference type="eggNOG" id="COG0491">
    <property type="taxonomic scope" value="Bacteria"/>
</dbReference>
<dbReference type="InterPro" id="IPR050662">
    <property type="entry name" value="Sec-metab_biosynth-thioest"/>
</dbReference>
<accession>K4KPB5</accession>
<dbReference type="InterPro" id="IPR036866">
    <property type="entry name" value="RibonucZ/Hydroxyglut_hydro"/>
</dbReference>
<proteinExistence type="predicted"/>
<keyword evidence="3" id="KW-1185">Reference proteome</keyword>
<dbReference type="Pfam" id="PF17778">
    <property type="entry name" value="WHD_BLACT"/>
    <property type="match status" value="1"/>
</dbReference>